<dbReference type="AlphaFoldDB" id="F1YTR7"/>
<feature type="DNA-binding region" description="OmpR/PhoB-type" evidence="7">
    <location>
        <begin position="152"/>
        <end position="249"/>
    </location>
</feature>
<dbReference type="InterPro" id="IPR039420">
    <property type="entry name" value="WalR-like"/>
</dbReference>
<proteinExistence type="predicted"/>
<keyword evidence="5" id="KW-0804">Transcription</keyword>
<feature type="compositionally biased region" description="Basic and acidic residues" evidence="8">
    <location>
        <begin position="1"/>
        <end position="17"/>
    </location>
</feature>
<dbReference type="Pfam" id="PF00486">
    <property type="entry name" value="Trans_reg_C"/>
    <property type="match status" value="1"/>
</dbReference>
<evidence type="ECO:0000313" key="12">
    <source>
        <dbReference type="Proteomes" id="UP000018454"/>
    </source>
</evidence>
<evidence type="ECO:0000256" key="7">
    <source>
        <dbReference type="PROSITE-ProRule" id="PRU01091"/>
    </source>
</evidence>
<dbReference type="InterPro" id="IPR011006">
    <property type="entry name" value="CheY-like_superfamily"/>
</dbReference>
<dbReference type="GO" id="GO:0000976">
    <property type="term" value="F:transcription cis-regulatory region binding"/>
    <property type="evidence" value="ECO:0007669"/>
    <property type="project" value="TreeGrafter"/>
</dbReference>
<sequence length="251" mass="28155">MKMQQAKKEGGMEHERESVEEDVAPHVIVVDDDPRLRRLLQRYLFEHGFRVSVAASAAEARQTLEGIQPDAMVLDVTMPGENGLELTRALRDEGQELPILLLTARGEPADRITGLEAGADDYLGKPFEPRELLLRLKAHLRRHQPAPATDNLRIVRLGDKEFDPVRLILSGPNGTIHLTGGEAALLSVLARRPNDVFSREEIARALDMAEIGERAVDVQVTRLRRRIEPDPKEPRYLHTIRGRGYVLKPGL</sequence>
<dbReference type="Gene3D" id="6.10.250.690">
    <property type="match status" value="1"/>
</dbReference>
<dbReference type="InterPro" id="IPR001789">
    <property type="entry name" value="Sig_transdc_resp-reg_receiver"/>
</dbReference>
<feature type="domain" description="OmpR/PhoB-type" evidence="10">
    <location>
        <begin position="152"/>
        <end position="249"/>
    </location>
</feature>
<keyword evidence="1 6" id="KW-0597">Phosphoprotein</keyword>
<keyword evidence="3" id="KW-0805">Transcription regulation</keyword>
<dbReference type="EMBL" id="AEUP01000026">
    <property type="protein sequence ID" value="EGE47782.1"/>
    <property type="molecule type" value="Genomic_DNA"/>
</dbReference>
<dbReference type="Gene3D" id="1.10.10.10">
    <property type="entry name" value="Winged helix-like DNA-binding domain superfamily/Winged helix DNA-binding domain"/>
    <property type="match status" value="1"/>
</dbReference>
<evidence type="ECO:0000256" key="3">
    <source>
        <dbReference type="ARBA" id="ARBA00023015"/>
    </source>
</evidence>
<dbReference type="PROSITE" id="PS51755">
    <property type="entry name" value="OMPR_PHOB"/>
    <property type="match status" value="1"/>
</dbReference>
<dbReference type="GO" id="GO:0000156">
    <property type="term" value="F:phosphorelay response regulator activity"/>
    <property type="evidence" value="ECO:0007669"/>
    <property type="project" value="TreeGrafter"/>
</dbReference>
<dbReference type="Gene3D" id="3.40.50.2300">
    <property type="match status" value="1"/>
</dbReference>
<dbReference type="PANTHER" id="PTHR48111">
    <property type="entry name" value="REGULATOR OF RPOS"/>
    <property type="match status" value="1"/>
</dbReference>
<feature type="domain" description="Response regulatory" evidence="9">
    <location>
        <begin position="26"/>
        <end position="140"/>
    </location>
</feature>
<dbReference type="InterPro" id="IPR036388">
    <property type="entry name" value="WH-like_DNA-bd_sf"/>
</dbReference>
<evidence type="ECO:0000256" key="1">
    <source>
        <dbReference type="ARBA" id="ARBA00022553"/>
    </source>
</evidence>
<evidence type="ECO:0000256" key="4">
    <source>
        <dbReference type="ARBA" id="ARBA00023125"/>
    </source>
</evidence>
<comment type="caution">
    <text evidence="11">The sequence shown here is derived from an EMBL/GenBank/DDBJ whole genome shotgun (WGS) entry which is preliminary data.</text>
</comment>
<keyword evidence="2" id="KW-0902">Two-component regulatory system</keyword>
<evidence type="ECO:0000313" key="11">
    <source>
        <dbReference type="EMBL" id="EGE47782.1"/>
    </source>
</evidence>
<dbReference type="GO" id="GO:0006355">
    <property type="term" value="P:regulation of DNA-templated transcription"/>
    <property type="evidence" value="ECO:0007669"/>
    <property type="project" value="InterPro"/>
</dbReference>
<dbReference type="PANTHER" id="PTHR48111:SF4">
    <property type="entry name" value="DNA-BINDING DUAL TRANSCRIPTIONAL REGULATOR OMPR"/>
    <property type="match status" value="1"/>
</dbReference>
<feature type="modified residue" description="4-aspartylphosphate" evidence="6">
    <location>
        <position position="75"/>
    </location>
</feature>
<evidence type="ECO:0000259" key="10">
    <source>
        <dbReference type="PROSITE" id="PS51755"/>
    </source>
</evidence>
<accession>F1YTR7</accession>
<dbReference type="SMART" id="SM00862">
    <property type="entry name" value="Trans_reg_C"/>
    <property type="match status" value="1"/>
</dbReference>
<dbReference type="Pfam" id="PF00072">
    <property type="entry name" value="Response_reg"/>
    <property type="match status" value="1"/>
</dbReference>
<dbReference type="InterPro" id="IPR016032">
    <property type="entry name" value="Sig_transdc_resp-reg_C-effctor"/>
</dbReference>
<dbReference type="GO" id="GO:0005829">
    <property type="term" value="C:cytosol"/>
    <property type="evidence" value="ECO:0007669"/>
    <property type="project" value="TreeGrafter"/>
</dbReference>
<evidence type="ECO:0000259" key="9">
    <source>
        <dbReference type="PROSITE" id="PS50110"/>
    </source>
</evidence>
<protein>
    <submittedName>
        <fullName evidence="11">Protein PetR</fullName>
    </submittedName>
</protein>
<organism evidence="11 12">
    <name type="scientific">Acetobacter pomorum DM001</name>
    <dbReference type="NCBI Taxonomy" id="945681"/>
    <lineage>
        <taxon>Bacteria</taxon>
        <taxon>Pseudomonadati</taxon>
        <taxon>Pseudomonadota</taxon>
        <taxon>Alphaproteobacteria</taxon>
        <taxon>Acetobacterales</taxon>
        <taxon>Acetobacteraceae</taxon>
        <taxon>Acetobacter</taxon>
    </lineage>
</organism>
<dbReference type="SMART" id="SM00448">
    <property type="entry name" value="REC"/>
    <property type="match status" value="1"/>
</dbReference>
<evidence type="ECO:0000256" key="6">
    <source>
        <dbReference type="PROSITE-ProRule" id="PRU00169"/>
    </source>
</evidence>
<evidence type="ECO:0000256" key="8">
    <source>
        <dbReference type="SAM" id="MobiDB-lite"/>
    </source>
</evidence>
<evidence type="ECO:0000256" key="5">
    <source>
        <dbReference type="ARBA" id="ARBA00023163"/>
    </source>
</evidence>
<dbReference type="SUPFAM" id="SSF46894">
    <property type="entry name" value="C-terminal effector domain of the bipartite response regulators"/>
    <property type="match status" value="1"/>
</dbReference>
<dbReference type="SUPFAM" id="SSF52172">
    <property type="entry name" value="CheY-like"/>
    <property type="match status" value="1"/>
</dbReference>
<gene>
    <name evidence="11" type="primary">petR</name>
    <name evidence="11" type="ORF">APO_1416</name>
</gene>
<feature type="region of interest" description="Disordered" evidence="8">
    <location>
        <begin position="1"/>
        <end position="20"/>
    </location>
</feature>
<dbReference type="Proteomes" id="UP000018454">
    <property type="component" value="Unassembled WGS sequence"/>
</dbReference>
<keyword evidence="4 7" id="KW-0238">DNA-binding</keyword>
<reference evidence="11 12" key="1">
    <citation type="journal article" date="2011" name="Science">
        <title>Drosophila microbiome modulates host developmental and metabolic homeostasis via insulin signaling.</title>
        <authorList>
            <person name="Shin S.C."/>
            <person name="Kim S.H."/>
            <person name="You H."/>
            <person name="Kim B."/>
            <person name="Kim A.C."/>
            <person name="Lee K.A."/>
            <person name="Yoon J.H."/>
            <person name="Ryu J.H."/>
            <person name="Lee W.J."/>
        </authorList>
    </citation>
    <scope>NUCLEOTIDE SEQUENCE [LARGE SCALE GENOMIC DNA]</scope>
    <source>
        <strain evidence="11 12">DM001</strain>
    </source>
</reference>
<dbReference type="PROSITE" id="PS50110">
    <property type="entry name" value="RESPONSE_REGULATORY"/>
    <property type="match status" value="1"/>
</dbReference>
<name>F1YTR7_9PROT</name>
<dbReference type="GO" id="GO:0032993">
    <property type="term" value="C:protein-DNA complex"/>
    <property type="evidence" value="ECO:0007669"/>
    <property type="project" value="TreeGrafter"/>
</dbReference>
<dbReference type="InterPro" id="IPR001867">
    <property type="entry name" value="OmpR/PhoB-type_DNA-bd"/>
</dbReference>
<dbReference type="CDD" id="cd00383">
    <property type="entry name" value="trans_reg_C"/>
    <property type="match status" value="1"/>
</dbReference>
<evidence type="ECO:0000256" key="2">
    <source>
        <dbReference type="ARBA" id="ARBA00023012"/>
    </source>
</evidence>